<accession>A0A1R2CZL0</accession>
<comment type="caution">
    <text evidence="2">The sequence shown here is derived from an EMBL/GenBank/DDBJ whole genome shotgun (WGS) entry which is preliminary data.</text>
</comment>
<protein>
    <submittedName>
        <fullName evidence="2">Uncharacterized protein</fullName>
    </submittedName>
</protein>
<gene>
    <name evidence="2" type="ORF">SteCoe_2463</name>
</gene>
<dbReference type="Proteomes" id="UP000187209">
    <property type="component" value="Unassembled WGS sequence"/>
</dbReference>
<keyword evidence="3" id="KW-1185">Reference proteome</keyword>
<dbReference type="EMBL" id="MPUH01000027">
    <property type="protein sequence ID" value="OMJ94410.1"/>
    <property type="molecule type" value="Genomic_DNA"/>
</dbReference>
<organism evidence="2 3">
    <name type="scientific">Stentor coeruleus</name>
    <dbReference type="NCBI Taxonomy" id="5963"/>
    <lineage>
        <taxon>Eukaryota</taxon>
        <taxon>Sar</taxon>
        <taxon>Alveolata</taxon>
        <taxon>Ciliophora</taxon>
        <taxon>Postciliodesmatophora</taxon>
        <taxon>Heterotrichea</taxon>
        <taxon>Heterotrichida</taxon>
        <taxon>Stentoridae</taxon>
        <taxon>Stentor</taxon>
    </lineage>
</organism>
<evidence type="ECO:0000256" key="1">
    <source>
        <dbReference type="SAM" id="MobiDB-lite"/>
    </source>
</evidence>
<dbReference type="AlphaFoldDB" id="A0A1R2CZL0"/>
<sequence>MSIQASCLPKRIGTGTYEDENIKETPGGHREDEFDTLTISNSILERIGTQSSSKKKRFRSPSSKCDKCNII</sequence>
<evidence type="ECO:0000313" key="3">
    <source>
        <dbReference type="Proteomes" id="UP000187209"/>
    </source>
</evidence>
<name>A0A1R2CZL0_9CILI</name>
<feature type="region of interest" description="Disordered" evidence="1">
    <location>
        <begin position="48"/>
        <end position="71"/>
    </location>
</feature>
<reference evidence="2 3" key="1">
    <citation type="submission" date="2016-11" db="EMBL/GenBank/DDBJ databases">
        <title>The macronuclear genome of Stentor coeruleus: a giant cell with tiny introns.</title>
        <authorList>
            <person name="Slabodnick M."/>
            <person name="Ruby J.G."/>
            <person name="Reiff S.B."/>
            <person name="Swart E.C."/>
            <person name="Gosai S."/>
            <person name="Prabakaran S."/>
            <person name="Witkowska E."/>
            <person name="Larue G.E."/>
            <person name="Fisher S."/>
            <person name="Freeman R.M."/>
            <person name="Gunawardena J."/>
            <person name="Chu W."/>
            <person name="Stover N.A."/>
            <person name="Gregory B.D."/>
            <person name="Nowacki M."/>
            <person name="Derisi J."/>
            <person name="Roy S.W."/>
            <person name="Marshall W.F."/>
            <person name="Sood P."/>
        </authorList>
    </citation>
    <scope>NUCLEOTIDE SEQUENCE [LARGE SCALE GENOMIC DNA]</scope>
    <source>
        <strain evidence="2">WM001</strain>
    </source>
</reference>
<proteinExistence type="predicted"/>
<evidence type="ECO:0000313" key="2">
    <source>
        <dbReference type="EMBL" id="OMJ94410.1"/>
    </source>
</evidence>